<dbReference type="Gene3D" id="3.40.50.410">
    <property type="entry name" value="von Willebrand factor, type A domain"/>
    <property type="match status" value="1"/>
</dbReference>
<dbReference type="InterPro" id="IPR019960">
    <property type="entry name" value="T1SS_VCA0849"/>
</dbReference>
<dbReference type="Pfam" id="PF17963">
    <property type="entry name" value="Big_9"/>
    <property type="match status" value="5"/>
</dbReference>
<dbReference type="PROSITE" id="PS50234">
    <property type="entry name" value="VWFA"/>
    <property type="match status" value="1"/>
</dbReference>
<feature type="compositionally biased region" description="Low complexity" evidence="2">
    <location>
        <begin position="1542"/>
        <end position="1557"/>
    </location>
</feature>
<protein>
    <submittedName>
        <fullName evidence="4">Ig-like domain-containing protein</fullName>
    </submittedName>
</protein>
<dbReference type="InterPro" id="IPR001343">
    <property type="entry name" value="Hemolysn_Ca-bd"/>
</dbReference>
<dbReference type="SUPFAM" id="SSF53300">
    <property type="entry name" value="vWA-like"/>
    <property type="match status" value="1"/>
</dbReference>
<dbReference type="InterPro" id="IPR036465">
    <property type="entry name" value="vWFA_dom_sf"/>
</dbReference>
<dbReference type="Gene3D" id="2.60.40.2810">
    <property type="match status" value="5"/>
</dbReference>
<dbReference type="PRINTS" id="PR00313">
    <property type="entry name" value="CABNDNGRPT"/>
</dbReference>
<accession>A0AAU7KCI0</accession>
<feature type="region of interest" description="Disordered" evidence="2">
    <location>
        <begin position="525"/>
        <end position="546"/>
    </location>
</feature>
<dbReference type="Pfam" id="PF13519">
    <property type="entry name" value="VWA_2"/>
    <property type="match status" value="1"/>
</dbReference>
<dbReference type="NCBIfam" id="TIGR03661">
    <property type="entry name" value="T1SS_VCA0849"/>
    <property type="match status" value="1"/>
</dbReference>
<dbReference type="InterPro" id="IPR018511">
    <property type="entry name" value="Hemolysin-typ_Ca-bd_CS"/>
</dbReference>
<dbReference type="CDD" id="cd00198">
    <property type="entry name" value="vWFA"/>
    <property type="match status" value="1"/>
</dbReference>
<dbReference type="EMBL" id="CP098827">
    <property type="protein sequence ID" value="XBO69365.1"/>
    <property type="molecule type" value="Genomic_DNA"/>
</dbReference>
<proteinExistence type="predicted"/>
<sequence>MNFNTDSSLNQSTAATLLAQDSTTQVTALALLDEDGLPNGIPGGPQDAAGQDTVATGTLGYNFGANGPAATHPFRWETTGLPSLTSGGEALSYQVSASGRTLSASTSDGTTLLQVRLTDLASGSYSVSLLGPIDHPDATIENNLIFSVYYTITDGDGDSATARLGVDIDDDSPTTTVIAPSSLEAGDTVTGTWSQQGGADGVADTVVNLQADDNEYPLGTPIDTGKGILTVNPNGTWSFSADNDASGALDFNITTKDGDGDSFSSSAHIVISGGNGIGPTTPETDGNSATVSPKAVVDEDGLPGGIAGGINDYPGERTIATGRLRYNFGDDGPGGFTWSTAGLPVLTSQGSLVSWALSADGRSLLGTSASGQQVLSIELSDLAAGTYRVDLFKPLDHPRADVESDINFSVGYTITDADGDSAQGILRVTVDDDMPVPGDDTATGDNSGPITVDVLDNDNFGADGPGELTSVTVQGGPDVGTATINPDGTLTFVPHPGFTGNATIDYTATDGDGSTVTGNLSVGVADGGGTGTGPTTPETDGNPDTTPPKAVLDEDGLPGGIAGGINDVAGERLAAIGSLGYDFGSDGRGSFTWNTAGLPVLTSGGSPVTWSLSGNGRSLVGFNNAGERVISVQLTDVANGIYKVVLAKPLDHSNPSVESDINFSVGYTITDGVGDSASGTIAITVDDDTPVANADVATTDNDGSVTVDVLGNDQFGADGPGGITNATVQGGAGVGTVTVNPDGTLTFVPHPNFVGNANINYTATDGDGSAVNGSLSVQVNDGGTGPTTPETDGNPHTTPPKAVLDEDGLPGGIAGGINDVAGERTAAVGSLGYDFGSDGPGSFSWNTAGLPVLTSGGSPVIWSLSGNGRSLVGFDNTGNRVISVQLTDVANGIYKVVLAKPLDHSNPSVESDINFSVGYTITDSVGDSASGTIGITVDDDTPVANADIATTDNDGSVTVDVLGNDQFGADGPGGITNATVQGGAGVGTVAVNPDGTLTFTPNPGFIGNATIDYTATDGDGSAVGGSLNVAVADGGTGPSTPDSDGNPNTNAPNAVVDEDGLPGGIAGGIGDVPGEPTVATGSLGYSFGSDGPGSFSWSTAGLPVLTSGGSPVNWSLSANGLSLFGTDSNGNSVISVQLTNIVSGAYKVILAKPLDHSNPNIESDIDFSVGYTITDSAGDSASGSIDITVDDDMPVTNADVATTDNDGSVTVDVLGNDQFGADGSDGITNATVQGGAAVGTVAVNPDGTLTFTPNPDFVGNATIDYTATDGDGSTVGGSLSVAVGDGGTGPTTPETDGNPNTTPPKAVLDEDGLPGGIAGGINDVAGERTAATGSLGYDFGSDGPGSFSWNTTGLPALTSGGSPVTWSLSGNGRSLVGFDNTGSRVISVQLTDVANGNYKVVLAKPLDHSHPGVESDINFSVGYTITDSVGDSASGSIDITVDDDTPVANADSATTDNDGTVTVDVLGNDQFGADGQGALTGATVQGGATVGTVAVNPDGSLTFTPNPGFVGNATIDYTATDGDGSTVGGSLNVAVADGGTGPTTPDSDGDPTTTNPTAVVDEDGLPGGIAGGVGDVAGENTVASGTLGYSFGTDGPAANGAFTWRLAGLPSDLETADGRAITFTLGNAGSTIVGFASDGSGGTEQVITITLTDQASGTYQVTLHQPLEHSPGNGENDLGFFAGYTITDADGSQANGFLSVVVDDDTPHASDAQDGLLASGTVNFGDIAGADGIKSVQFGAGLNGAEVKSASGGMLLTSNGESLTYQLSGDGKTLQAKTAGGDVAFEVSLAADGSTYEVEVLDDGIRAFDGTSTQISDGSKHIVFEFGDNGSGSGHRFVGFEGTEGAADVVASAWTYNGPHASWLRTDGDTQLAAGHDDLTGFNESVRLDFVDNLRFTNTEASWDNHRGITYIRQFINTEATFADIEIRAISSAADGTDTSGHPVAVSGQVLDLSRSDVRFLDSAGNDITSSVTIEENADGTINVRSIPVGAQLVLTTSEAFEAIEYRGLDGTRPFSVGDFVYAEAEDSPTLALPLAVTDNDGDTADGTLALALPDGDQLLVGGSGDDSTTGGNGDDVILGDAGGTHTVLEPAQNHNVSFILDVSPSMGQFLENGQSRFKVAIEALRAQLTELASFEGSINAQIVTFAGKVANSIEFNDLSVADLDDINAYLDSRGVISGTNYEQAFVVANDWMTSVSQEGFNNVAYFMSDGDPVSHNANGNIGVTDTGEGNVTTLGDIVNSLEGYDPLAAISRVEAIGVGDDANLEVLKVLDNTSSGGLKMVPTPLDAGTSVGDAEFLATFNTGDTGRLASIDSWALQTADGGVTIDSSSIGTYLRIRDNGTGDGSTIVTSDAFVVNEPAGVNQFYSVSFNFVTDTANDLEQEGNINDNFSWELQTQNDEGGWDAVATGLRFRSGNINNSTNQIVANGLEGGTYRLQFEVENARGEFFTLYVQDISLDLQSYTDDQLVPAGEVSMIGTPEEFATALDGGSSFDQPADLGDDVLAGGAGDDVIFGDEINPAGVGGESGSGFVGLVDYLTTQNGAEPTRDETAAFIRDNVDALASGSRSDGGDDQLSGGAGDDILIGGGGNDLLLGGSDSDLLIGGGDNDQLTGGSGADVFAWGLDDAGSAATPARDTVTDFTVGEFGVDADADRLDLADLLQGADENNLANYLQASQDGDDTVLSISSEGNLAAGGGNADQVVVLIGVQMGADGDTFLQNLLDDGQLKVD</sequence>
<name>A0AAU7KCI0_9GAMM</name>
<evidence type="ECO:0000256" key="1">
    <source>
        <dbReference type="ARBA" id="ARBA00022837"/>
    </source>
</evidence>
<dbReference type="GO" id="GO:0005509">
    <property type="term" value="F:calcium ion binding"/>
    <property type="evidence" value="ECO:0007669"/>
    <property type="project" value="InterPro"/>
</dbReference>
<feature type="compositionally biased region" description="Low complexity" evidence="2">
    <location>
        <begin position="1290"/>
        <end position="1304"/>
    </location>
</feature>
<evidence type="ECO:0000259" key="3">
    <source>
        <dbReference type="PROSITE" id="PS50234"/>
    </source>
</evidence>
<reference evidence="4" key="1">
    <citation type="submission" date="2022-06" db="EMBL/GenBank/DDBJ databases">
        <title>A novel DMS-producing enzyme.</title>
        <authorList>
            <person name="Zhang Y."/>
        </authorList>
    </citation>
    <scope>NUCLEOTIDE SEQUENCE</scope>
    <source>
        <strain evidence="4">RT37</strain>
    </source>
</reference>
<gene>
    <name evidence="4" type="ORF">NFG58_12060</name>
</gene>
<feature type="region of interest" description="Disordered" evidence="2">
    <location>
        <begin position="1537"/>
        <end position="1565"/>
    </location>
</feature>
<dbReference type="InterPro" id="IPR011049">
    <property type="entry name" value="Serralysin-like_metalloprot_C"/>
</dbReference>
<dbReference type="SUPFAM" id="SSF51120">
    <property type="entry name" value="beta-Roll"/>
    <property type="match status" value="1"/>
</dbReference>
<keyword evidence="1" id="KW-0106">Calcium</keyword>
<dbReference type="NCBIfam" id="NF012211">
    <property type="entry name" value="tand_rpt_95"/>
    <property type="match status" value="5"/>
</dbReference>
<feature type="compositionally biased region" description="Polar residues" evidence="2">
    <location>
        <begin position="1038"/>
        <end position="1051"/>
    </location>
</feature>
<dbReference type="PROSITE" id="PS00330">
    <property type="entry name" value="HEMOLYSIN_CALCIUM"/>
    <property type="match status" value="1"/>
</dbReference>
<evidence type="ECO:0000313" key="4">
    <source>
        <dbReference type="EMBL" id="XBO69365.1"/>
    </source>
</evidence>
<organism evidence="4">
    <name type="scientific">Halomonas sp. RT37</name>
    <dbReference type="NCBI Taxonomy" id="2950872"/>
    <lineage>
        <taxon>Bacteria</taxon>
        <taxon>Pseudomonadati</taxon>
        <taxon>Pseudomonadota</taxon>
        <taxon>Gammaproteobacteria</taxon>
        <taxon>Oceanospirillales</taxon>
        <taxon>Halomonadaceae</taxon>
        <taxon>Halomonas</taxon>
    </lineage>
</organism>
<feature type="region of interest" description="Disordered" evidence="2">
    <location>
        <begin position="1283"/>
        <end position="1304"/>
    </location>
</feature>
<evidence type="ECO:0000256" key="2">
    <source>
        <dbReference type="SAM" id="MobiDB-lite"/>
    </source>
</evidence>
<dbReference type="Gene3D" id="2.150.10.10">
    <property type="entry name" value="Serralysin-like metalloprotease, C-terminal"/>
    <property type="match status" value="1"/>
</dbReference>
<feature type="compositionally biased region" description="Low complexity" evidence="2">
    <location>
        <begin position="533"/>
        <end position="546"/>
    </location>
</feature>
<feature type="region of interest" description="Disordered" evidence="2">
    <location>
        <begin position="1032"/>
        <end position="1051"/>
    </location>
</feature>
<dbReference type="RefSeq" id="WP_348826578.1">
    <property type="nucleotide sequence ID" value="NZ_CP098827.1"/>
</dbReference>
<dbReference type="Pfam" id="PF00353">
    <property type="entry name" value="HemolysinCabind"/>
    <property type="match status" value="3"/>
</dbReference>
<feature type="domain" description="VWFA" evidence="3">
    <location>
        <begin position="2096"/>
        <end position="2301"/>
    </location>
</feature>
<dbReference type="InterPro" id="IPR002035">
    <property type="entry name" value="VWF_A"/>
</dbReference>
<feature type="region of interest" description="Disordered" evidence="2">
    <location>
        <begin position="775"/>
        <end position="799"/>
    </location>
</feature>